<sequence length="449" mass="51037">MQTKRMKRQLSAACHYSYTRLALNYYMYYETSLEDSLLDNRLEPLNAAFHGLLRGFLDGTCPEDALEELRNQVAAEMETATAYTDAFQAYEYVLNRLEGRFAPQPVGNMAGEDHDEAMTERIMGYITDSQDAMTVNERIRSVLGQLPVRLTRNKFFSLVEEGLSVYRGSTRESLDDMFYILRSEALLYVPADMVTGYEELHSILEELRTADYRSMTPESYRHLTDEMKRAGHMLMDDTAELMLLMELVNDLYVLFISRDSAMMEVSEEQCLNRILSGILSLFEAGTDAPIPDGITGLLDRLEGRQEAYFEQWMEDGLSSGELRDIKGQEGEASKLYKVEMLLSGSSFMSLASAGQESGELVDQAMLSAAASRFFEEFSSAFEGQPRVLVRAVMAKVLSSLPVFFQSLDEVREYIRNSLESCTDYMEKAITMKLITDMMEQDDLDPDDIF</sequence>
<comment type="caution">
    <text evidence="1">The sequence shown here is derived from an EMBL/GenBank/DDBJ whole genome shotgun (WGS) entry which is preliminary data.</text>
</comment>
<gene>
    <name evidence="1" type="ORF">WMQ36_21960</name>
</gene>
<organism evidence="1 2">
    <name type="scientific">Enterocloster hominis</name>
    <name type="common">ex Hitch et al. 2024</name>
    <dbReference type="NCBI Taxonomy" id="1917870"/>
    <lineage>
        <taxon>Bacteria</taxon>
        <taxon>Bacillati</taxon>
        <taxon>Bacillota</taxon>
        <taxon>Clostridia</taxon>
        <taxon>Lachnospirales</taxon>
        <taxon>Lachnospiraceae</taxon>
        <taxon>Enterocloster</taxon>
    </lineage>
</organism>
<reference evidence="1 2" key="1">
    <citation type="submission" date="2024-03" db="EMBL/GenBank/DDBJ databases">
        <title>Human intestinal bacterial collection.</title>
        <authorList>
            <person name="Pauvert C."/>
            <person name="Hitch T.C.A."/>
            <person name="Clavel T."/>
        </authorList>
    </citation>
    <scope>NUCLEOTIDE SEQUENCE [LARGE SCALE GENOMIC DNA]</scope>
    <source>
        <strain evidence="1 2">CLA-SR-H021</strain>
    </source>
</reference>
<keyword evidence="2" id="KW-1185">Reference proteome</keyword>
<evidence type="ECO:0008006" key="3">
    <source>
        <dbReference type="Google" id="ProtNLM"/>
    </source>
</evidence>
<evidence type="ECO:0000313" key="2">
    <source>
        <dbReference type="Proteomes" id="UP001454086"/>
    </source>
</evidence>
<name>A0ABV1DCB2_9FIRM</name>
<evidence type="ECO:0000313" key="1">
    <source>
        <dbReference type="EMBL" id="MEQ2427635.1"/>
    </source>
</evidence>
<dbReference type="RefSeq" id="WP_040382432.1">
    <property type="nucleotide sequence ID" value="NZ_JBBMFM010000117.1"/>
</dbReference>
<proteinExistence type="predicted"/>
<accession>A0ABV1DCB2</accession>
<protein>
    <recommendedName>
        <fullName evidence="3">FliB family protein</fullName>
    </recommendedName>
</protein>
<dbReference type="Proteomes" id="UP001454086">
    <property type="component" value="Unassembled WGS sequence"/>
</dbReference>
<dbReference type="EMBL" id="JBBMFM010000117">
    <property type="protein sequence ID" value="MEQ2427635.1"/>
    <property type="molecule type" value="Genomic_DNA"/>
</dbReference>